<feature type="compositionally biased region" description="Basic residues" evidence="1">
    <location>
        <begin position="207"/>
        <end position="217"/>
    </location>
</feature>
<feature type="region of interest" description="Disordered" evidence="1">
    <location>
        <begin position="108"/>
        <end position="226"/>
    </location>
</feature>
<organism evidence="2 3">
    <name type="scientific">Favolaschia claudopus</name>
    <dbReference type="NCBI Taxonomy" id="2862362"/>
    <lineage>
        <taxon>Eukaryota</taxon>
        <taxon>Fungi</taxon>
        <taxon>Dikarya</taxon>
        <taxon>Basidiomycota</taxon>
        <taxon>Agaricomycotina</taxon>
        <taxon>Agaricomycetes</taxon>
        <taxon>Agaricomycetidae</taxon>
        <taxon>Agaricales</taxon>
        <taxon>Marasmiineae</taxon>
        <taxon>Mycenaceae</taxon>
        <taxon>Favolaschia</taxon>
    </lineage>
</organism>
<reference evidence="2 3" key="1">
    <citation type="journal article" date="2024" name="J Genomics">
        <title>Draft genome sequencing and assembly of Favolaschia claudopus CIRM-BRFM 2984 isolated from oak limbs.</title>
        <authorList>
            <person name="Navarro D."/>
            <person name="Drula E."/>
            <person name="Chaduli D."/>
            <person name="Cazenave R."/>
            <person name="Ahrendt S."/>
            <person name="Wang J."/>
            <person name="Lipzen A."/>
            <person name="Daum C."/>
            <person name="Barry K."/>
            <person name="Grigoriev I.V."/>
            <person name="Favel A."/>
            <person name="Rosso M.N."/>
            <person name="Martin F."/>
        </authorList>
    </citation>
    <scope>NUCLEOTIDE SEQUENCE [LARGE SCALE GENOMIC DNA]</scope>
    <source>
        <strain evidence="2 3">CIRM-BRFM 2984</strain>
    </source>
</reference>
<name>A0AAW0AGR6_9AGAR</name>
<feature type="compositionally biased region" description="Low complexity" evidence="1">
    <location>
        <begin position="7"/>
        <end position="23"/>
    </location>
</feature>
<dbReference type="Proteomes" id="UP001362999">
    <property type="component" value="Unassembled WGS sequence"/>
</dbReference>
<keyword evidence="3" id="KW-1185">Reference proteome</keyword>
<sequence>MSGNSRDSGVLSFGGSSSSGDPPKSSDRSLRGQTSASHNKILGAQNAGSSGNHDERDSSTKPRRRQAPNAKVDDIHQLGTDLTEKLQANIVHTRKDITRLEHKLDNVLQAISSGKGPGDLRDDAGGQEEGQDMQDDVPQSQDEVQDHLLNNHGHSTGHDDERGNDRASLPPRESARFSPPRSGPSAPSRRAHSRGRDQGRVPVDSRRRSKSTGRRPPRGTVDDQRRGLLLAVGRARGLTHAPNTVLVPLHLDDLGELFRRDVHPALAPLEEVAPVLHLDGTGHARLRRVAGHVPSAVGHRLHAPVHLPDTAVRVLHIVVLVLDVVARVPVLDSGAHARAPPPAGADPVLRPAVAARGLALITAIRVRVPPLAVINVDNGAVRSRVVYGRRAAVLPFVGGVTAVALLTPKREASVPQLPSQQHPLL</sequence>
<proteinExistence type="predicted"/>
<feature type="compositionally biased region" description="Low complexity" evidence="1">
    <location>
        <begin position="176"/>
        <end position="188"/>
    </location>
</feature>
<gene>
    <name evidence="2" type="ORF">R3P38DRAFT_3211164</name>
</gene>
<feature type="compositionally biased region" description="Acidic residues" evidence="1">
    <location>
        <begin position="125"/>
        <end position="135"/>
    </location>
</feature>
<comment type="caution">
    <text evidence="2">The sequence shown here is derived from an EMBL/GenBank/DDBJ whole genome shotgun (WGS) entry which is preliminary data.</text>
</comment>
<feature type="region of interest" description="Disordered" evidence="1">
    <location>
        <begin position="1"/>
        <end position="79"/>
    </location>
</feature>
<dbReference type="AlphaFoldDB" id="A0AAW0AGR6"/>
<evidence type="ECO:0000256" key="1">
    <source>
        <dbReference type="SAM" id="MobiDB-lite"/>
    </source>
</evidence>
<feature type="compositionally biased region" description="Basic and acidic residues" evidence="1">
    <location>
        <begin position="194"/>
        <end position="206"/>
    </location>
</feature>
<accession>A0AAW0AGR6</accession>
<protein>
    <submittedName>
        <fullName evidence="2">Uncharacterized protein</fullName>
    </submittedName>
</protein>
<evidence type="ECO:0000313" key="2">
    <source>
        <dbReference type="EMBL" id="KAK7008263.1"/>
    </source>
</evidence>
<feature type="compositionally biased region" description="Basic and acidic residues" evidence="1">
    <location>
        <begin position="156"/>
        <end position="165"/>
    </location>
</feature>
<dbReference type="EMBL" id="JAWWNJ010000068">
    <property type="protein sequence ID" value="KAK7008263.1"/>
    <property type="molecule type" value="Genomic_DNA"/>
</dbReference>
<evidence type="ECO:0000313" key="3">
    <source>
        <dbReference type="Proteomes" id="UP001362999"/>
    </source>
</evidence>